<proteinExistence type="predicted"/>
<feature type="region of interest" description="Disordered" evidence="1">
    <location>
        <begin position="89"/>
        <end position="110"/>
    </location>
</feature>
<protein>
    <submittedName>
        <fullName evidence="2">Uncharacterized protein</fullName>
    </submittedName>
</protein>
<keyword evidence="3" id="KW-1185">Reference proteome</keyword>
<name>A0ABT1PIT1_9ACTN</name>
<dbReference type="Proteomes" id="UP001206206">
    <property type="component" value="Unassembled WGS sequence"/>
</dbReference>
<dbReference type="RefSeq" id="WP_255931413.1">
    <property type="nucleotide sequence ID" value="NZ_JANFNH010000040.1"/>
</dbReference>
<accession>A0ABT1PIT1</accession>
<organism evidence="2 3">
    <name type="scientific">Streptantibioticus rubrisoli</name>
    <dbReference type="NCBI Taxonomy" id="1387313"/>
    <lineage>
        <taxon>Bacteria</taxon>
        <taxon>Bacillati</taxon>
        <taxon>Actinomycetota</taxon>
        <taxon>Actinomycetes</taxon>
        <taxon>Kitasatosporales</taxon>
        <taxon>Streptomycetaceae</taxon>
        <taxon>Streptantibioticus</taxon>
    </lineage>
</organism>
<reference evidence="2 3" key="1">
    <citation type="submission" date="2022-06" db="EMBL/GenBank/DDBJ databases">
        <title>Draft genome sequence of type strain Streptomyces rubrisoli DSM 42083.</title>
        <authorList>
            <person name="Duangmal K."/>
            <person name="Klaysubun C."/>
        </authorList>
    </citation>
    <scope>NUCLEOTIDE SEQUENCE [LARGE SCALE GENOMIC DNA]</scope>
    <source>
        <strain evidence="2 3">DSM 42083</strain>
    </source>
</reference>
<gene>
    <name evidence="2" type="ORF">NON19_25430</name>
</gene>
<comment type="caution">
    <text evidence="2">The sequence shown here is derived from an EMBL/GenBank/DDBJ whole genome shotgun (WGS) entry which is preliminary data.</text>
</comment>
<evidence type="ECO:0000256" key="1">
    <source>
        <dbReference type="SAM" id="MobiDB-lite"/>
    </source>
</evidence>
<sequence>MVVSGIRGVCRSRERLLGQLWRDRRLDPTALAPASARKRSVSRTTAARAWAHPVPLSRGKSSLAKGVVELVDSRVRAAVADRLTFEGTQSGIGSSRLRTTGNGYRGTGRS</sequence>
<evidence type="ECO:0000313" key="2">
    <source>
        <dbReference type="EMBL" id="MCQ4045280.1"/>
    </source>
</evidence>
<evidence type="ECO:0000313" key="3">
    <source>
        <dbReference type="Proteomes" id="UP001206206"/>
    </source>
</evidence>
<dbReference type="EMBL" id="JANFNH010000040">
    <property type="protein sequence ID" value="MCQ4045280.1"/>
    <property type="molecule type" value="Genomic_DNA"/>
</dbReference>